<evidence type="ECO:0000256" key="9">
    <source>
        <dbReference type="PIRNR" id="PIRNR006444"/>
    </source>
</evidence>
<dbReference type="GO" id="GO:0000166">
    <property type="term" value="F:nucleotide binding"/>
    <property type="evidence" value="ECO:0007669"/>
    <property type="project" value="UniProtKB-KW"/>
</dbReference>
<evidence type="ECO:0000313" key="12">
    <source>
        <dbReference type="EMBL" id="GFE50706.1"/>
    </source>
</evidence>
<protein>
    <recommendedName>
        <fullName evidence="7 9">Phenylacetate-coenzyme A ligase</fullName>
        <ecNumber evidence="6 9">6.2.1.30</ecNumber>
    </recommendedName>
    <alternativeName>
        <fullName evidence="8 9">Phenylacetyl-CoA ligase</fullName>
    </alternativeName>
</protein>
<dbReference type="Pfam" id="PF14535">
    <property type="entry name" value="AMP-binding_C_2"/>
    <property type="match status" value="1"/>
</dbReference>
<dbReference type="PANTHER" id="PTHR43439:SF1">
    <property type="entry name" value="PHENYLACETATE-COENZYME A LIGASE"/>
    <property type="match status" value="1"/>
</dbReference>
<keyword evidence="3 9" id="KW-0547">Nucleotide-binding</keyword>
<evidence type="ECO:0000256" key="7">
    <source>
        <dbReference type="ARBA" id="ARBA00068695"/>
    </source>
</evidence>
<evidence type="ECO:0000256" key="2">
    <source>
        <dbReference type="ARBA" id="ARBA00022598"/>
    </source>
</evidence>
<evidence type="ECO:0000259" key="10">
    <source>
        <dbReference type="Pfam" id="PF00501"/>
    </source>
</evidence>
<dbReference type="InterPro" id="IPR011880">
    <property type="entry name" value="PA_CoA_ligase"/>
</dbReference>
<evidence type="ECO:0000256" key="8">
    <source>
        <dbReference type="ARBA" id="ARBA00075111"/>
    </source>
</evidence>
<evidence type="ECO:0000256" key="1">
    <source>
        <dbReference type="ARBA" id="ARBA00011245"/>
    </source>
</evidence>
<proteinExistence type="inferred from homology"/>
<dbReference type="SUPFAM" id="SSF56801">
    <property type="entry name" value="Acetyl-CoA synthetase-like"/>
    <property type="match status" value="1"/>
</dbReference>
<feature type="domain" description="AMP-dependent ligase C-terminal" evidence="11">
    <location>
        <begin position="339"/>
        <end position="427"/>
    </location>
</feature>
<evidence type="ECO:0000256" key="6">
    <source>
        <dbReference type="ARBA" id="ARBA00066629"/>
    </source>
</evidence>
<dbReference type="AlphaFoldDB" id="A0A640VWU3"/>
<feature type="domain" description="AMP-dependent synthetase/ligase" evidence="10">
    <location>
        <begin position="88"/>
        <end position="292"/>
    </location>
</feature>
<organism evidence="12 13">
    <name type="scientific">Roseobacter cerasinus</name>
    <dbReference type="NCBI Taxonomy" id="2602289"/>
    <lineage>
        <taxon>Bacteria</taxon>
        <taxon>Pseudomonadati</taxon>
        <taxon>Pseudomonadota</taxon>
        <taxon>Alphaproteobacteria</taxon>
        <taxon>Rhodobacterales</taxon>
        <taxon>Roseobacteraceae</taxon>
        <taxon>Roseobacter</taxon>
    </lineage>
</organism>
<dbReference type="Proteomes" id="UP000436522">
    <property type="component" value="Unassembled WGS sequence"/>
</dbReference>
<dbReference type="PANTHER" id="PTHR43439">
    <property type="entry name" value="PHENYLACETATE-COENZYME A LIGASE"/>
    <property type="match status" value="1"/>
</dbReference>
<dbReference type="InterPro" id="IPR042099">
    <property type="entry name" value="ANL_N_sf"/>
</dbReference>
<dbReference type="GO" id="GO:0047475">
    <property type="term" value="F:phenylacetate-CoA ligase activity"/>
    <property type="evidence" value="ECO:0007669"/>
    <property type="project" value="UniProtKB-EC"/>
</dbReference>
<dbReference type="EMBL" id="BLIV01000004">
    <property type="protein sequence ID" value="GFE50706.1"/>
    <property type="molecule type" value="Genomic_DNA"/>
</dbReference>
<dbReference type="CDD" id="cd05913">
    <property type="entry name" value="PaaK"/>
    <property type="match status" value="1"/>
</dbReference>
<dbReference type="InterPro" id="IPR045851">
    <property type="entry name" value="AMP-bd_C_sf"/>
</dbReference>
<reference evidence="12 13" key="1">
    <citation type="submission" date="2019-12" db="EMBL/GenBank/DDBJ databases">
        <title>Roseobacter cerasinus sp. nov., isolated from seawater around aquaculture.</title>
        <authorList>
            <person name="Muramatsu S."/>
            <person name="Takabe Y."/>
            <person name="Mori K."/>
            <person name="Takaichi S."/>
            <person name="Hanada S."/>
        </authorList>
    </citation>
    <scope>NUCLEOTIDE SEQUENCE [LARGE SCALE GENOMIC DNA]</scope>
    <source>
        <strain evidence="12 13">AI77</strain>
    </source>
</reference>
<dbReference type="InterPro" id="IPR051414">
    <property type="entry name" value="Adenylate-forming_Reductase"/>
</dbReference>
<evidence type="ECO:0000313" key="13">
    <source>
        <dbReference type="Proteomes" id="UP000436522"/>
    </source>
</evidence>
<dbReference type="EC" id="6.2.1.30" evidence="6 9"/>
<evidence type="ECO:0000256" key="4">
    <source>
        <dbReference type="ARBA" id="ARBA00060591"/>
    </source>
</evidence>
<keyword evidence="13" id="KW-1185">Reference proteome</keyword>
<evidence type="ECO:0000256" key="3">
    <source>
        <dbReference type="ARBA" id="ARBA00022741"/>
    </source>
</evidence>
<comment type="function">
    <text evidence="9">Catalyzes the activation of phenylacetic acid (PA) to phenylacetyl-CoA (PA-CoA).</text>
</comment>
<dbReference type="Gene3D" id="3.30.300.30">
    <property type="match status" value="1"/>
</dbReference>
<dbReference type="FunFam" id="3.40.50.12780:FF:000016">
    <property type="entry name" value="Phenylacetate-coenzyme A ligase"/>
    <property type="match status" value="1"/>
</dbReference>
<evidence type="ECO:0000259" key="11">
    <source>
        <dbReference type="Pfam" id="PF14535"/>
    </source>
</evidence>
<comment type="subunit">
    <text evidence="1">Monomer.</text>
</comment>
<dbReference type="InterPro" id="IPR049623">
    <property type="entry name" value="PA_CoA_lig_proteobact_actino"/>
</dbReference>
<dbReference type="Gene3D" id="3.40.50.12780">
    <property type="entry name" value="N-terminal domain of ligase-like"/>
    <property type="match status" value="1"/>
</dbReference>
<dbReference type="InterPro" id="IPR000873">
    <property type="entry name" value="AMP-dep_synth/lig_dom"/>
</dbReference>
<dbReference type="RefSeq" id="WP_159977714.1">
    <property type="nucleotide sequence ID" value="NZ_BLIV01000004.1"/>
</dbReference>
<dbReference type="UniPathway" id="UPA00930"/>
<evidence type="ECO:0000256" key="5">
    <source>
        <dbReference type="ARBA" id="ARBA00061566"/>
    </source>
</evidence>
<accession>A0A640VWU3</accession>
<comment type="catalytic activity">
    <reaction evidence="9">
        <text>2-phenylacetate + ATP + CoA = phenylacetyl-CoA + AMP + diphosphate</text>
        <dbReference type="Rhea" id="RHEA:20956"/>
        <dbReference type="ChEBI" id="CHEBI:18401"/>
        <dbReference type="ChEBI" id="CHEBI:30616"/>
        <dbReference type="ChEBI" id="CHEBI:33019"/>
        <dbReference type="ChEBI" id="CHEBI:57287"/>
        <dbReference type="ChEBI" id="CHEBI:57390"/>
        <dbReference type="ChEBI" id="CHEBI:456215"/>
        <dbReference type="EC" id="6.2.1.30"/>
    </reaction>
</comment>
<dbReference type="Pfam" id="PF00501">
    <property type="entry name" value="AMP-binding"/>
    <property type="match status" value="1"/>
</dbReference>
<dbReference type="GO" id="GO:0010124">
    <property type="term" value="P:phenylacetate catabolic process"/>
    <property type="evidence" value="ECO:0007669"/>
    <property type="project" value="UniProtKB-UniRule"/>
</dbReference>
<comment type="similarity">
    <text evidence="5 9">Belongs to the phenylacetyl-CoA ligase family.</text>
</comment>
<gene>
    <name evidence="12" type="primary">paaF_1</name>
    <name evidence="12" type="ORF">So717_24590</name>
</gene>
<dbReference type="InterPro" id="IPR028154">
    <property type="entry name" value="AMP-dep_Lig_C"/>
</dbReference>
<comment type="caution">
    <text evidence="12">The sequence shown here is derived from an EMBL/GenBank/DDBJ whole genome shotgun (WGS) entry which is preliminary data.</text>
</comment>
<dbReference type="OrthoDB" id="580775at2"/>
<name>A0A640VWU3_9RHOB</name>
<keyword evidence="2 9" id="KW-0436">Ligase</keyword>
<dbReference type="NCBIfam" id="TIGR02155">
    <property type="entry name" value="PA_CoA_ligase"/>
    <property type="match status" value="1"/>
</dbReference>
<comment type="pathway">
    <text evidence="4 9">Aromatic compound metabolism; phenylacetate degradation.</text>
</comment>
<dbReference type="PIRSF" id="PIRSF006444">
    <property type="entry name" value="PaaK"/>
    <property type="match status" value="1"/>
</dbReference>
<sequence>MKDLSPRPGELDPIETASVDEIRALQLDRMKWSLRHAYENVPMYRARFEATGVHPDDLKDLADLARFPFTQKDDLRANYPFGMFAVPREQIVRVHASSGTTGKPTVVGYTAKDIDTWATVMARSLRASGLRAGDIVHNAYGYGLFTGGLGAHYGIEKLGAMVVPMSGGQTEKQISLITDFAPKGILVTPSYMLNILEAYRAAGRDPRETSLQVGVFGAEPWTNALRREVEEAFDMHAVDIYGLSEIIGPGVANECVETKDGLHIWEDHFYPEVIDQETGEVLDDGQEGELVFTTLTKEGMPMIRYRTRDLTRLHAGSARSMRRMDKITGRSDDMIILRGVNVFPTQIEEQVLATEGLAPHFQIELVKDGPMDAMRVLVEADQGGADVGPALRKRIKDVVGVSTDVVVGAPGSVARSQGKAVRVIDKRGG</sequence>